<dbReference type="InterPro" id="IPR050490">
    <property type="entry name" value="Bact_solute-bd_prot1"/>
</dbReference>
<comment type="similarity">
    <text evidence="2">Belongs to the bacterial solute-binding protein 1 family.</text>
</comment>
<dbReference type="PANTHER" id="PTHR43649">
    <property type="entry name" value="ARABINOSE-BINDING PROTEIN-RELATED"/>
    <property type="match status" value="1"/>
</dbReference>
<dbReference type="Pfam" id="PF01547">
    <property type="entry name" value="SBP_bac_1"/>
    <property type="match status" value="1"/>
</dbReference>
<keyword evidence="7" id="KW-1185">Reference proteome</keyword>
<dbReference type="RefSeq" id="WP_013606659.1">
    <property type="nucleotide sequence ID" value="NC_015152.1"/>
</dbReference>
<dbReference type="KEGG" id="sbu:SpiBuddy_0980"/>
<protein>
    <submittedName>
        <fullName evidence="6">Extracellular solute-binding protein family 1</fullName>
    </submittedName>
</protein>
<organism evidence="6 7">
    <name type="scientific">Sphaerochaeta globosa (strain ATCC BAA-1886 / DSM 22777 / Buddy)</name>
    <name type="common">Spirochaeta sp. (strain Buddy)</name>
    <dbReference type="NCBI Taxonomy" id="158189"/>
    <lineage>
        <taxon>Bacteria</taxon>
        <taxon>Pseudomonadati</taxon>
        <taxon>Spirochaetota</taxon>
        <taxon>Spirochaetia</taxon>
        <taxon>Spirochaetales</taxon>
        <taxon>Sphaerochaetaceae</taxon>
        <taxon>Sphaerochaeta</taxon>
    </lineage>
</organism>
<dbReference type="STRING" id="158189.SpiBuddy_0980"/>
<dbReference type="Gene3D" id="3.40.190.10">
    <property type="entry name" value="Periplasmic binding protein-like II"/>
    <property type="match status" value="2"/>
</dbReference>
<evidence type="ECO:0000313" key="7">
    <source>
        <dbReference type="Proteomes" id="UP000008466"/>
    </source>
</evidence>
<keyword evidence="4 5" id="KW-0732">Signal</keyword>
<dbReference type="GO" id="GO:0042597">
    <property type="term" value="C:periplasmic space"/>
    <property type="evidence" value="ECO:0007669"/>
    <property type="project" value="UniProtKB-SubCell"/>
</dbReference>
<dbReference type="eggNOG" id="COG1653">
    <property type="taxonomic scope" value="Bacteria"/>
</dbReference>
<evidence type="ECO:0000256" key="5">
    <source>
        <dbReference type="SAM" id="SignalP"/>
    </source>
</evidence>
<dbReference type="OrthoDB" id="9808332at2"/>
<feature type="chain" id="PRO_5003259794" evidence="5">
    <location>
        <begin position="20"/>
        <end position="419"/>
    </location>
</feature>
<name>F0RV85_SPHGB</name>
<feature type="signal peptide" evidence="5">
    <location>
        <begin position="1"/>
        <end position="19"/>
    </location>
</feature>
<dbReference type="AlphaFoldDB" id="F0RV85"/>
<dbReference type="PANTHER" id="PTHR43649:SF34">
    <property type="entry name" value="ABC TRANSPORTER PERIPLASMIC-BINDING PROTEIN YCJN-RELATED"/>
    <property type="match status" value="1"/>
</dbReference>
<evidence type="ECO:0000256" key="3">
    <source>
        <dbReference type="ARBA" id="ARBA00022448"/>
    </source>
</evidence>
<dbReference type="SUPFAM" id="SSF53850">
    <property type="entry name" value="Periplasmic binding protein-like II"/>
    <property type="match status" value="1"/>
</dbReference>
<dbReference type="EMBL" id="CP002541">
    <property type="protein sequence ID" value="ADY12807.1"/>
    <property type="molecule type" value="Genomic_DNA"/>
</dbReference>
<dbReference type="HOGENOM" id="CLU_031285_9_1_12"/>
<dbReference type="InterPro" id="IPR006059">
    <property type="entry name" value="SBP"/>
</dbReference>
<accession>F0RV85</accession>
<keyword evidence="3" id="KW-0813">Transport</keyword>
<evidence type="ECO:0000256" key="1">
    <source>
        <dbReference type="ARBA" id="ARBA00004418"/>
    </source>
</evidence>
<evidence type="ECO:0000256" key="2">
    <source>
        <dbReference type="ARBA" id="ARBA00008520"/>
    </source>
</evidence>
<evidence type="ECO:0000256" key="4">
    <source>
        <dbReference type="ARBA" id="ARBA00022729"/>
    </source>
</evidence>
<gene>
    <name evidence="6" type="ordered locus">SpiBuddy_0980</name>
</gene>
<sequence length="419" mass="46243">MRKGFVVLLCLFCLLPMFGAGTKESAPNEMIELRFLGMAQAAYSEQNVNDMTADFMKANPNVKVYTEFVPYEELRNKTLLAYGSNNSYDAVLVDDIWFTEYDSKGMLTDITANIPQLYRDGVLAGGWNFTTKKGKVVGLPWFLDTMYLFYNPTMLKAAGYASAPKSVEEMVEMGRALKAKNIVEYPFVFSLAQAEALICVYSNFLEAFGGSFQDAQGNYILDTSGVKALEFLVALKQEGLLNPNSLEYLEEDVRRVFSTGDAAFTLNWGYMYALASDPAESKLKKEDVAIMVLPGSKGVKDSAAMSGSMGLSVLSKSKNPKEALAYILYLSSKEVQDTYSNLQLPVWSASYDDPAIQAGRTDLVAAAKKAFSIMNVRPSVPNYQEVSAIFQQHIQTALYGEKTPKQALSDAVQMVKGLK</sequence>
<comment type="subcellular location">
    <subcellularLocation>
        <location evidence="1">Periplasm</location>
    </subcellularLocation>
</comment>
<proteinExistence type="inferred from homology"/>
<reference evidence="7" key="1">
    <citation type="submission" date="2011-02" db="EMBL/GenBank/DDBJ databases">
        <title>Complete sequence of Spirochaeta sp. Buddy.</title>
        <authorList>
            <person name="Lucas S."/>
            <person name="Copeland A."/>
            <person name="Lapidus A."/>
            <person name="Cheng J.-F."/>
            <person name="Goodwin L."/>
            <person name="Pitluck S."/>
            <person name="Zeytun A."/>
            <person name="Detter J.C."/>
            <person name="Han C."/>
            <person name="Tapia R."/>
            <person name="Land M."/>
            <person name="Hauser L."/>
            <person name="Kyrpides N."/>
            <person name="Ivanova N."/>
            <person name="Mikhailova N."/>
            <person name="Pagani I."/>
            <person name="Ritalahti K.M."/>
            <person name="Loeffler F.E."/>
            <person name="Woyke T."/>
        </authorList>
    </citation>
    <scope>NUCLEOTIDE SEQUENCE [LARGE SCALE GENOMIC DNA]</scope>
    <source>
        <strain evidence="7">ATCC BAA-1886 / DSM 22777 / Buddy</strain>
    </source>
</reference>
<evidence type="ECO:0000313" key="6">
    <source>
        <dbReference type="EMBL" id="ADY12807.1"/>
    </source>
</evidence>
<dbReference type="Proteomes" id="UP000008466">
    <property type="component" value="Chromosome"/>
</dbReference>